<evidence type="ECO:0000256" key="6">
    <source>
        <dbReference type="ARBA" id="ARBA00022801"/>
    </source>
</evidence>
<keyword evidence="6" id="KW-0378">Hydrolase</keyword>
<dbReference type="Pfam" id="PF01966">
    <property type="entry name" value="HD"/>
    <property type="match status" value="1"/>
</dbReference>
<dbReference type="InterPro" id="IPR006474">
    <property type="entry name" value="Helicase_Cas3_CRISPR-ass_core"/>
</dbReference>
<feature type="domain" description="HD Cas3-type" evidence="12">
    <location>
        <begin position="23"/>
        <end position="190"/>
    </location>
</feature>
<dbReference type="InterPro" id="IPR027417">
    <property type="entry name" value="P-loop_NTPase"/>
</dbReference>
<dbReference type="Gene3D" id="3.40.50.300">
    <property type="entry name" value="P-loop containing nucleotide triphosphate hydrolases"/>
    <property type="match status" value="2"/>
</dbReference>
<dbReference type="GO" id="GO:0003724">
    <property type="term" value="F:RNA helicase activity"/>
    <property type="evidence" value="ECO:0007669"/>
    <property type="project" value="TreeGrafter"/>
</dbReference>
<comment type="similarity">
    <text evidence="2">In the central section; belongs to the CRISPR-associated helicase Cas3 family.</text>
</comment>
<keyword evidence="4" id="KW-0479">Metal-binding</keyword>
<evidence type="ECO:0000256" key="9">
    <source>
        <dbReference type="ARBA" id="ARBA00023118"/>
    </source>
</evidence>
<dbReference type="InterPro" id="IPR006674">
    <property type="entry name" value="HD_domain"/>
</dbReference>
<dbReference type="PANTHER" id="PTHR47959:SF16">
    <property type="entry name" value="CRISPR-ASSOCIATED NUCLEASE_HELICASE CAS3-RELATED"/>
    <property type="match status" value="1"/>
</dbReference>
<name>A0A4Y8PXE2_9BACL</name>
<keyword evidence="3" id="KW-0540">Nuclease</keyword>
<evidence type="ECO:0000313" key="14">
    <source>
        <dbReference type="Proteomes" id="UP000298246"/>
    </source>
</evidence>
<evidence type="ECO:0000313" key="13">
    <source>
        <dbReference type="EMBL" id="TFE85795.1"/>
    </source>
</evidence>
<evidence type="ECO:0000256" key="5">
    <source>
        <dbReference type="ARBA" id="ARBA00022741"/>
    </source>
</evidence>
<dbReference type="CDD" id="cd09641">
    <property type="entry name" value="Cas3''_I"/>
    <property type="match status" value="1"/>
</dbReference>
<evidence type="ECO:0000256" key="10">
    <source>
        <dbReference type="ARBA" id="ARBA00038437"/>
    </source>
</evidence>
<dbReference type="Proteomes" id="UP000298246">
    <property type="component" value="Unassembled WGS sequence"/>
</dbReference>
<dbReference type="OrthoDB" id="9810236at2"/>
<dbReference type="InterPro" id="IPR014001">
    <property type="entry name" value="Helicase_ATP-bd"/>
</dbReference>
<dbReference type="CDD" id="cd17930">
    <property type="entry name" value="DEXHc_cas3"/>
    <property type="match status" value="1"/>
</dbReference>
<dbReference type="InterPro" id="IPR050079">
    <property type="entry name" value="DEAD_box_RNA_helicase"/>
</dbReference>
<evidence type="ECO:0000256" key="7">
    <source>
        <dbReference type="ARBA" id="ARBA00022806"/>
    </source>
</evidence>
<dbReference type="GO" id="GO:0003676">
    <property type="term" value="F:nucleic acid binding"/>
    <property type="evidence" value="ECO:0007669"/>
    <property type="project" value="InterPro"/>
</dbReference>
<evidence type="ECO:0000256" key="8">
    <source>
        <dbReference type="ARBA" id="ARBA00022840"/>
    </source>
</evidence>
<dbReference type="EMBL" id="MYFO01000023">
    <property type="protein sequence ID" value="TFE85795.1"/>
    <property type="molecule type" value="Genomic_DNA"/>
</dbReference>
<reference evidence="13 14" key="1">
    <citation type="submission" date="2017-03" db="EMBL/GenBank/DDBJ databases">
        <title>Isolation of Levoglucosan Utilizing Bacteria.</title>
        <authorList>
            <person name="Arya A.S."/>
        </authorList>
    </citation>
    <scope>NUCLEOTIDE SEQUENCE [LARGE SCALE GENOMIC DNA]</scope>
    <source>
        <strain evidence="13 14">MEC069</strain>
    </source>
</reference>
<feature type="domain" description="Helicase ATP-binding" evidence="11">
    <location>
        <begin position="245"/>
        <end position="438"/>
    </location>
</feature>
<comment type="caution">
    <text evidence="13">The sequence shown here is derived from an EMBL/GenBank/DDBJ whole genome shotgun (WGS) entry which is preliminary data.</text>
</comment>
<dbReference type="InterPro" id="IPR038257">
    <property type="entry name" value="CRISPR-assoc_Cas3_HD_sf"/>
</dbReference>
<dbReference type="GO" id="GO:0051607">
    <property type="term" value="P:defense response to virus"/>
    <property type="evidence" value="ECO:0007669"/>
    <property type="project" value="UniProtKB-KW"/>
</dbReference>
<evidence type="ECO:0000256" key="3">
    <source>
        <dbReference type="ARBA" id="ARBA00022722"/>
    </source>
</evidence>
<dbReference type="SMART" id="SM00487">
    <property type="entry name" value="DEXDc"/>
    <property type="match status" value="1"/>
</dbReference>
<dbReference type="GO" id="GO:0046872">
    <property type="term" value="F:metal ion binding"/>
    <property type="evidence" value="ECO:0007669"/>
    <property type="project" value="UniProtKB-KW"/>
</dbReference>
<dbReference type="Gene3D" id="1.10.3210.30">
    <property type="match status" value="1"/>
</dbReference>
<evidence type="ECO:0000259" key="11">
    <source>
        <dbReference type="PROSITE" id="PS51192"/>
    </source>
</evidence>
<keyword evidence="5" id="KW-0547">Nucleotide-binding</keyword>
<keyword evidence="9" id="KW-0051">Antiviral defense</keyword>
<comment type="similarity">
    <text evidence="10">Belongs to the DEAD box helicase family.</text>
</comment>
<dbReference type="PROSITE" id="PS51192">
    <property type="entry name" value="HELICASE_ATP_BIND_1"/>
    <property type="match status" value="1"/>
</dbReference>
<dbReference type="PROSITE" id="PS51643">
    <property type="entry name" value="HD_CAS3"/>
    <property type="match status" value="1"/>
</dbReference>
<organism evidence="13 14">
    <name type="scientific">Paenibacillus athensensis</name>
    <dbReference type="NCBI Taxonomy" id="1967502"/>
    <lineage>
        <taxon>Bacteria</taxon>
        <taxon>Bacillati</taxon>
        <taxon>Bacillota</taxon>
        <taxon>Bacilli</taxon>
        <taxon>Bacillales</taxon>
        <taxon>Paenibacillaceae</taxon>
        <taxon>Paenibacillus</taxon>
    </lineage>
</organism>
<evidence type="ECO:0000256" key="2">
    <source>
        <dbReference type="ARBA" id="ARBA00009046"/>
    </source>
</evidence>
<dbReference type="AlphaFoldDB" id="A0A4Y8PXE2"/>
<gene>
    <name evidence="13" type="ORF">B5M42_16515</name>
</gene>
<evidence type="ECO:0000259" key="12">
    <source>
        <dbReference type="PROSITE" id="PS51643"/>
    </source>
</evidence>
<proteinExistence type="inferred from homology"/>
<dbReference type="GO" id="GO:0016787">
    <property type="term" value="F:hydrolase activity"/>
    <property type="evidence" value="ECO:0007669"/>
    <property type="project" value="UniProtKB-KW"/>
</dbReference>
<dbReference type="NCBIfam" id="TIGR01596">
    <property type="entry name" value="cas3_HD"/>
    <property type="match status" value="1"/>
</dbReference>
<protein>
    <recommendedName>
        <fullName evidence="15">CRISPR-associated helicase Cas3</fullName>
    </recommendedName>
</protein>
<dbReference type="PANTHER" id="PTHR47959">
    <property type="entry name" value="ATP-DEPENDENT RNA HELICASE RHLE-RELATED"/>
    <property type="match status" value="1"/>
</dbReference>
<evidence type="ECO:0000256" key="4">
    <source>
        <dbReference type="ARBA" id="ARBA00022723"/>
    </source>
</evidence>
<dbReference type="GO" id="GO:0005524">
    <property type="term" value="F:ATP binding"/>
    <property type="evidence" value="ECO:0007669"/>
    <property type="project" value="UniProtKB-KW"/>
</dbReference>
<keyword evidence="8" id="KW-0067">ATP-binding</keyword>
<dbReference type="Pfam" id="PF22590">
    <property type="entry name" value="Cas3-like_C_2"/>
    <property type="match status" value="1"/>
</dbReference>
<evidence type="ECO:0008006" key="15">
    <source>
        <dbReference type="Google" id="ProtNLM"/>
    </source>
</evidence>
<dbReference type="InterPro" id="IPR054712">
    <property type="entry name" value="Cas3-like_dom"/>
</dbReference>
<comment type="similarity">
    <text evidence="1">In the N-terminal section; belongs to the CRISPR-associated nuclease Cas3-HD family.</text>
</comment>
<dbReference type="SUPFAM" id="SSF109604">
    <property type="entry name" value="HD-domain/PDEase-like"/>
    <property type="match status" value="1"/>
</dbReference>
<dbReference type="Pfam" id="PF00270">
    <property type="entry name" value="DEAD"/>
    <property type="match status" value="1"/>
</dbReference>
<dbReference type="NCBIfam" id="TIGR01587">
    <property type="entry name" value="cas3_core"/>
    <property type="match status" value="1"/>
</dbReference>
<dbReference type="GO" id="GO:0004518">
    <property type="term" value="F:nuclease activity"/>
    <property type="evidence" value="ECO:0007669"/>
    <property type="project" value="UniProtKB-KW"/>
</dbReference>
<dbReference type="InterPro" id="IPR006483">
    <property type="entry name" value="CRISPR-assoc_Cas3_HD"/>
</dbReference>
<keyword evidence="14" id="KW-1185">Reference proteome</keyword>
<keyword evidence="7" id="KW-0347">Helicase</keyword>
<dbReference type="InterPro" id="IPR011545">
    <property type="entry name" value="DEAD/DEAH_box_helicase_dom"/>
</dbReference>
<dbReference type="GO" id="GO:0005829">
    <property type="term" value="C:cytosol"/>
    <property type="evidence" value="ECO:0007669"/>
    <property type="project" value="TreeGrafter"/>
</dbReference>
<evidence type="ECO:0000256" key="1">
    <source>
        <dbReference type="ARBA" id="ARBA00006847"/>
    </source>
</evidence>
<dbReference type="SMART" id="SM00490">
    <property type="entry name" value="HELICc"/>
    <property type="match status" value="1"/>
</dbReference>
<dbReference type="SUPFAM" id="SSF52540">
    <property type="entry name" value="P-loop containing nucleoside triphosphate hydrolases"/>
    <property type="match status" value="1"/>
</dbReference>
<dbReference type="InterPro" id="IPR001650">
    <property type="entry name" value="Helicase_C-like"/>
</dbReference>
<accession>A0A4Y8PXE2</accession>
<sequence>MYMPMSDSAAGSQYYAHRTDSANKEDWQTLKAHLEGVAKLAKEFAAQFGAGEWGWLVGMLHDVGKFSKEFQRRLEGERLSVDHATAGAQYLDERWKKLGANAARRRIASYVIAGHHAGLADYGTPASIGERALCRRLLKTIREYKMAFEQEMKLELNLPELQLGTSLHEGLQLSLFIRMIFSCLVDADSLNTEEYADQEKFAARGKSCPLHEFWPVYEQYMRTKFAVSRHPVDPLRAELREEILRAADKPPGLFELTLPTGAGKTLIALGFALKHAVEHSQMRRIIFVLPYANIIEQNAAVFREVLGREAVLEHHSNVRHEKDDEDTELDKDYAKMSQKLALAADNWDCPVVVTTNVQFFETLFSNKRTRCRKLHNYANSIIVIDEAQMMNGEFFRPCLYALEELSRNYGSTVVFSTATQPPIKQLFENQVHLQPLVADPKRRFEQFERVHVTNLGSVDTLALAERIAGHEQALCIVNTRRASRELYEEVRKIFPVSNKHVFHLSARMCAAHRQNKLRRIRKRLRYGLPCLLISTQLVECGVDIDFPVVYRELAGLDAIAQAAGRCNRHGRLEAGEMYVFEGQLSSGKEKWLDVTASTARLALEKYKGKELSVEAIRFYFRRLYSLREGAVTQGGASDAMDKMGILPLLDELADELMFPFDEVARRFKLIPTVMKPVIVDYKGQARPLLDKLRHAQWTTGIMRELQPYVVQLYASEFEAFRKAQELEEIREGVFCLRDTRLWYKDDIGVEPFLEEFRLAEIYAV</sequence>